<evidence type="ECO:0000313" key="2">
    <source>
        <dbReference type="Proteomes" id="UP000199582"/>
    </source>
</evidence>
<dbReference type="EMBL" id="FOAG01000010">
    <property type="protein sequence ID" value="SEL95801.1"/>
    <property type="molecule type" value="Genomic_DNA"/>
</dbReference>
<reference evidence="1 2" key="1">
    <citation type="submission" date="2016-10" db="EMBL/GenBank/DDBJ databases">
        <authorList>
            <person name="de Groot N.N."/>
        </authorList>
    </citation>
    <scope>NUCLEOTIDE SEQUENCE [LARGE SCALE GENOMIC DNA]</scope>
    <source>
        <strain evidence="1 2">DSM 100674</strain>
    </source>
</reference>
<dbReference type="STRING" id="1287727.SAMN05443999_11074"/>
<evidence type="ECO:0000313" key="1">
    <source>
        <dbReference type="EMBL" id="SEL95801.1"/>
    </source>
</evidence>
<dbReference type="AlphaFoldDB" id="A0A1H7UFS1"/>
<evidence type="ECO:0008006" key="3">
    <source>
        <dbReference type="Google" id="ProtNLM"/>
    </source>
</evidence>
<sequence>MQFQLNTDHNIHGDDRLSEIAQATLADALGHLTGRLSRIEVHLADVNAAKGGADDIRCTIEARPEGMQPQTITHHDANVQAALRGGAKKLRALLDSEFGKRETRR</sequence>
<accession>A0A1H7UFS1</accession>
<proteinExistence type="predicted"/>
<organism evidence="1 2">
    <name type="scientific">Roseovarius azorensis</name>
    <dbReference type="NCBI Taxonomy" id="1287727"/>
    <lineage>
        <taxon>Bacteria</taxon>
        <taxon>Pseudomonadati</taxon>
        <taxon>Pseudomonadota</taxon>
        <taxon>Alphaproteobacteria</taxon>
        <taxon>Rhodobacterales</taxon>
        <taxon>Roseobacteraceae</taxon>
        <taxon>Roseovarius</taxon>
    </lineage>
</organism>
<name>A0A1H7UFS1_9RHOB</name>
<keyword evidence="2" id="KW-1185">Reference proteome</keyword>
<gene>
    <name evidence="1" type="ORF">SAMN05443999_11074</name>
</gene>
<dbReference type="OrthoDB" id="121633at2"/>
<protein>
    <recommendedName>
        <fullName evidence="3">Sigma 54 modulation protein / S30EA ribosomal protein</fullName>
    </recommendedName>
</protein>
<dbReference type="RefSeq" id="WP_093038528.1">
    <property type="nucleotide sequence ID" value="NZ_FOAG01000010.1"/>
</dbReference>
<dbReference type="Proteomes" id="UP000199582">
    <property type="component" value="Unassembled WGS sequence"/>
</dbReference>